<dbReference type="PANTHER" id="PTHR43834:SF6">
    <property type="entry name" value="GTPASE DER"/>
    <property type="match status" value="1"/>
</dbReference>
<feature type="binding site" evidence="8">
    <location>
        <begin position="60"/>
        <end position="64"/>
    </location>
    <ligand>
        <name>GTP</name>
        <dbReference type="ChEBI" id="CHEBI:37565"/>
        <label>1</label>
    </ligand>
</feature>
<evidence type="ECO:0000256" key="4">
    <source>
        <dbReference type="ARBA" id="ARBA00022737"/>
    </source>
</evidence>
<evidence type="ECO:0000256" key="9">
    <source>
        <dbReference type="PROSITE-ProRule" id="PRU01049"/>
    </source>
</evidence>
<feature type="binding site" evidence="8">
    <location>
        <begin position="255"/>
        <end position="259"/>
    </location>
    <ligand>
        <name>GTP</name>
        <dbReference type="ChEBI" id="CHEBI:37565"/>
        <label>2</label>
    </ligand>
</feature>
<evidence type="ECO:0000256" key="1">
    <source>
        <dbReference type="ARBA" id="ARBA00008279"/>
    </source>
</evidence>
<name>A0A1G1Y3H8_9BACT</name>
<feature type="binding site" evidence="8">
    <location>
        <begin position="320"/>
        <end position="323"/>
    </location>
    <ligand>
        <name>GTP</name>
        <dbReference type="ChEBI" id="CHEBI:37565"/>
        <label>2</label>
    </ligand>
</feature>
<dbReference type="InterPro" id="IPR016484">
    <property type="entry name" value="GTPase_Der"/>
</dbReference>
<dbReference type="InterPro" id="IPR015946">
    <property type="entry name" value="KH_dom-like_a/b"/>
</dbReference>
<dbReference type="Pfam" id="PF01926">
    <property type="entry name" value="MMR_HSR1"/>
    <property type="match status" value="2"/>
</dbReference>
<dbReference type="HAMAP" id="MF_00195">
    <property type="entry name" value="GTPase_Der"/>
    <property type="match status" value="1"/>
</dbReference>
<dbReference type="AlphaFoldDB" id="A0A1G1Y3H8"/>
<keyword evidence="6 8" id="KW-0342">GTP-binding</keyword>
<dbReference type="InterPro" id="IPR032859">
    <property type="entry name" value="KH_dom-like"/>
</dbReference>
<dbReference type="InterPro" id="IPR031166">
    <property type="entry name" value="G_ENGA"/>
</dbReference>
<dbReference type="GO" id="GO:0005525">
    <property type="term" value="F:GTP binding"/>
    <property type="evidence" value="ECO:0007669"/>
    <property type="project" value="UniProtKB-UniRule"/>
</dbReference>
<evidence type="ECO:0000313" key="12">
    <source>
        <dbReference type="EMBL" id="OGY46801.1"/>
    </source>
</evidence>
<evidence type="ECO:0000256" key="3">
    <source>
        <dbReference type="ARBA" id="ARBA00022517"/>
    </source>
</evidence>
<protein>
    <recommendedName>
        <fullName evidence="2 8">GTPase Der</fullName>
    </recommendedName>
    <alternativeName>
        <fullName evidence="7 8">GTP-binding protein EngA</fullName>
    </alternativeName>
</protein>
<evidence type="ECO:0000256" key="5">
    <source>
        <dbReference type="ARBA" id="ARBA00022741"/>
    </source>
</evidence>
<comment type="function">
    <text evidence="8 10">GTPase that plays an essential role in the late steps of ribosome biogenesis.</text>
</comment>
<dbReference type="PANTHER" id="PTHR43834">
    <property type="entry name" value="GTPASE DER"/>
    <property type="match status" value="1"/>
</dbReference>
<dbReference type="Pfam" id="PF14714">
    <property type="entry name" value="KH_dom-like"/>
    <property type="match status" value="1"/>
</dbReference>
<comment type="caution">
    <text evidence="12">The sequence shown here is derived from an EMBL/GenBank/DDBJ whole genome shotgun (WGS) entry which is preliminary data.</text>
</comment>
<evidence type="ECO:0000313" key="13">
    <source>
        <dbReference type="Proteomes" id="UP000178747"/>
    </source>
</evidence>
<dbReference type="PIRSF" id="PIRSF006485">
    <property type="entry name" value="GTP-binding_EngA"/>
    <property type="match status" value="1"/>
</dbReference>
<evidence type="ECO:0000256" key="8">
    <source>
        <dbReference type="HAMAP-Rule" id="MF_00195"/>
    </source>
</evidence>
<feature type="binding site" evidence="8">
    <location>
        <begin position="142"/>
        <end position="145"/>
    </location>
    <ligand>
        <name>GTP</name>
        <dbReference type="ChEBI" id="CHEBI:37565"/>
        <label>1</label>
    </ligand>
</feature>
<evidence type="ECO:0000256" key="6">
    <source>
        <dbReference type="ARBA" id="ARBA00023134"/>
    </source>
</evidence>
<sequence>MIKPKLPTVVIIGRINVGKSSLFNRLTETAKAIISEIPGTTRDYNISQVSWRKKTFNLIDTGGVNIDVLKHSIQALISKKISKKLSKVNSIEKEILEQTNQALQKADLLLFIVDGQAGLLPEDKELALVVKRLNRPTVLACNKIDSQKHRHNVSEFFKLGLGEPNAVSATNGSGSGDLLDKIVKLIKGQRGRPAKTAEKSAIKVAIVGKPNVGKSSLTNKILGEKRGIVSEIAQTTREPQDTEIFYKDQKIILIDTAGLRKKSRIEPGIEKKSTERTFSVIKKADVILFLTEVDKSLTNQDSYLVGLLKNSGAGIILVANKWDLLPEKDTTTDNKMKKYYQRSFPYLSFAPLIFISAKTGRNVDKILDLILEVWSQRQIEIPPEKLESVLKRLIRQKRPVKAGGQNRPHIYKVTQTNTNPPEFTITIGEKQSIHFSYLRFIENQIRKNFSFFGVPVKMRVKTLKH</sequence>
<gene>
    <name evidence="8" type="primary">der</name>
    <name evidence="12" type="ORF">A3J62_01935</name>
</gene>
<dbReference type="PROSITE" id="PS51712">
    <property type="entry name" value="G_ENGA"/>
    <property type="match status" value="1"/>
</dbReference>
<dbReference type="CDD" id="cd01894">
    <property type="entry name" value="EngA1"/>
    <property type="match status" value="1"/>
</dbReference>
<comment type="similarity">
    <text evidence="1 8 9 10">Belongs to the TRAFAC class TrmE-Era-EngA-EngB-Septin-like GTPase superfamily. EngA (Der) GTPase family.</text>
</comment>
<keyword evidence="4 10" id="KW-0677">Repeat</keyword>
<organism evidence="12 13">
    <name type="scientific">Candidatus Buchananbacteria bacterium RIFCSPHIGHO2_02_FULL_38_8</name>
    <dbReference type="NCBI Taxonomy" id="1797538"/>
    <lineage>
        <taxon>Bacteria</taxon>
        <taxon>Candidatus Buchananiibacteriota</taxon>
    </lineage>
</organism>
<evidence type="ECO:0000256" key="2">
    <source>
        <dbReference type="ARBA" id="ARBA00020953"/>
    </source>
</evidence>
<dbReference type="PRINTS" id="PR00449">
    <property type="entry name" value="RASTRNSFRMNG"/>
</dbReference>
<feature type="domain" description="EngA-type G" evidence="11">
    <location>
        <begin position="202"/>
        <end position="378"/>
    </location>
</feature>
<evidence type="ECO:0000259" key="11">
    <source>
        <dbReference type="PROSITE" id="PS51712"/>
    </source>
</evidence>
<dbReference type="GO" id="GO:0042254">
    <property type="term" value="P:ribosome biogenesis"/>
    <property type="evidence" value="ECO:0007669"/>
    <property type="project" value="UniProtKB-KW"/>
</dbReference>
<evidence type="ECO:0000256" key="10">
    <source>
        <dbReference type="RuleBase" id="RU004481"/>
    </source>
</evidence>
<reference evidence="12 13" key="1">
    <citation type="journal article" date="2016" name="Nat. Commun.">
        <title>Thousands of microbial genomes shed light on interconnected biogeochemical processes in an aquifer system.</title>
        <authorList>
            <person name="Anantharaman K."/>
            <person name="Brown C.T."/>
            <person name="Hug L.A."/>
            <person name="Sharon I."/>
            <person name="Castelle C.J."/>
            <person name="Probst A.J."/>
            <person name="Thomas B.C."/>
            <person name="Singh A."/>
            <person name="Wilkins M.J."/>
            <person name="Karaoz U."/>
            <person name="Brodie E.L."/>
            <person name="Williams K.H."/>
            <person name="Hubbard S.S."/>
            <person name="Banfield J.F."/>
        </authorList>
    </citation>
    <scope>NUCLEOTIDE SEQUENCE [LARGE SCALE GENOMIC DNA]</scope>
</reference>
<feature type="binding site" evidence="8">
    <location>
        <begin position="13"/>
        <end position="20"/>
    </location>
    <ligand>
        <name>GTP</name>
        <dbReference type="ChEBI" id="CHEBI:37565"/>
        <label>1</label>
    </ligand>
</feature>
<dbReference type="Gene3D" id="3.30.300.20">
    <property type="match status" value="1"/>
</dbReference>
<dbReference type="CDD" id="cd01895">
    <property type="entry name" value="EngA2"/>
    <property type="match status" value="1"/>
</dbReference>
<dbReference type="InterPro" id="IPR027417">
    <property type="entry name" value="P-loop_NTPase"/>
</dbReference>
<evidence type="ECO:0000256" key="7">
    <source>
        <dbReference type="ARBA" id="ARBA00032345"/>
    </source>
</evidence>
<dbReference type="GO" id="GO:0043022">
    <property type="term" value="F:ribosome binding"/>
    <property type="evidence" value="ECO:0007669"/>
    <property type="project" value="TreeGrafter"/>
</dbReference>
<dbReference type="SUPFAM" id="SSF52540">
    <property type="entry name" value="P-loop containing nucleoside triphosphate hydrolases"/>
    <property type="match status" value="2"/>
</dbReference>
<accession>A0A1G1Y3H8</accession>
<feature type="binding site" evidence="8">
    <location>
        <begin position="208"/>
        <end position="215"/>
    </location>
    <ligand>
        <name>GTP</name>
        <dbReference type="ChEBI" id="CHEBI:37565"/>
        <label>2</label>
    </ligand>
</feature>
<comment type="subunit">
    <text evidence="8">Associates with the 50S ribosomal subunit.</text>
</comment>
<dbReference type="Proteomes" id="UP000178747">
    <property type="component" value="Unassembled WGS sequence"/>
</dbReference>
<proteinExistence type="inferred from homology"/>
<dbReference type="InterPro" id="IPR005225">
    <property type="entry name" value="Small_GTP-bd"/>
</dbReference>
<dbReference type="InterPro" id="IPR006073">
    <property type="entry name" value="GTP-bd"/>
</dbReference>
<keyword evidence="5 8" id="KW-0547">Nucleotide-binding</keyword>
<keyword evidence="3 8" id="KW-0690">Ribosome biogenesis</keyword>
<dbReference type="EMBL" id="MHIH01000070">
    <property type="protein sequence ID" value="OGY46801.1"/>
    <property type="molecule type" value="Genomic_DNA"/>
</dbReference>
<dbReference type="NCBIfam" id="TIGR00231">
    <property type="entry name" value="small_GTP"/>
    <property type="match status" value="2"/>
</dbReference>
<dbReference type="Gene3D" id="3.40.50.300">
    <property type="entry name" value="P-loop containing nucleotide triphosphate hydrolases"/>
    <property type="match status" value="2"/>
</dbReference>
<dbReference type="NCBIfam" id="TIGR03594">
    <property type="entry name" value="GTPase_EngA"/>
    <property type="match status" value="1"/>
</dbReference>